<comment type="caution">
    <text evidence="1">The sequence shown here is derived from an EMBL/GenBank/DDBJ whole genome shotgun (WGS) entry which is preliminary data.</text>
</comment>
<reference evidence="1 2" key="1">
    <citation type="submission" date="2021-06" db="EMBL/GenBank/DDBJ databases">
        <title>Caerostris darwini draft genome.</title>
        <authorList>
            <person name="Kono N."/>
            <person name="Arakawa K."/>
        </authorList>
    </citation>
    <scope>NUCLEOTIDE SEQUENCE [LARGE SCALE GENOMIC DNA]</scope>
</reference>
<keyword evidence="2" id="KW-1185">Reference proteome</keyword>
<dbReference type="Proteomes" id="UP001054837">
    <property type="component" value="Unassembled WGS sequence"/>
</dbReference>
<organism evidence="1 2">
    <name type="scientific">Caerostris darwini</name>
    <dbReference type="NCBI Taxonomy" id="1538125"/>
    <lineage>
        <taxon>Eukaryota</taxon>
        <taxon>Metazoa</taxon>
        <taxon>Ecdysozoa</taxon>
        <taxon>Arthropoda</taxon>
        <taxon>Chelicerata</taxon>
        <taxon>Arachnida</taxon>
        <taxon>Araneae</taxon>
        <taxon>Araneomorphae</taxon>
        <taxon>Entelegynae</taxon>
        <taxon>Araneoidea</taxon>
        <taxon>Araneidae</taxon>
        <taxon>Caerostris</taxon>
    </lineage>
</organism>
<evidence type="ECO:0000313" key="2">
    <source>
        <dbReference type="Proteomes" id="UP001054837"/>
    </source>
</evidence>
<protein>
    <submittedName>
        <fullName evidence="1">Uncharacterized protein</fullName>
    </submittedName>
</protein>
<name>A0AAV4WEI7_9ARAC</name>
<gene>
    <name evidence="1" type="ORF">CDAR_448861</name>
</gene>
<dbReference type="AlphaFoldDB" id="A0AAV4WEI7"/>
<dbReference type="EMBL" id="BPLQ01014439">
    <property type="protein sequence ID" value="GIY79710.1"/>
    <property type="molecule type" value="Genomic_DNA"/>
</dbReference>
<evidence type="ECO:0000313" key="1">
    <source>
        <dbReference type="EMBL" id="GIY79710.1"/>
    </source>
</evidence>
<proteinExistence type="predicted"/>
<sequence>MGLTELMELTKFKLTRVLLYKREKNNIMLSLSIWLVFLEDKRPGCNSEGKKVFENIPSGYDTSSADGIGTRLGLGEGTSRLRVVCGSRLPENGESKMF</sequence>
<accession>A0AAV4WEI7</accession>